<keyword evidence="2" id="KW-1185">Reference proteome</keyword>
<evidence type="ECO:0000313" key="2">
    <source>
        <dbReference type="Proteomes" id="UP000567179"/>
    </source>
</evidence>
<protein>
    <submittedName>
        <fullName evidence="1">Uncharacterized protein</fullName>
    </submittedName>
</protein>
<comment type="caution">
    <text evidence="1">The sequence shown here is derived from an EMBL/GenBank/DDBJ whole genome shotgun (WGS) entry which is preliminary data.</text>
</comment>
<evidence type="ECO:0000313" key="1">
    <source>
        <dbReference type="EMBL" id="KAF5318170.1"/>
    </source>
</evidence>
<proteinExistence type="predicted"/>
<reference evidence="1 2" key="1">
    <citation type="journal article" date="2020" name="ISME J.">
        <title>Uncovering the hidden diversity of litter-decomposition mechanisms in mushroom-forming fungi.</title>
        <authorList>
            <person name="Floudas D."/>
            <person name="Bentzer J."/>
            <person name="Ahren D."/>
            <person name="Johansson T."/>
            <person name="Persson P."/>
            <person name="Tunlid A."/>
        </authorList>
    </citation>
    <scope>NUCLEOTIDE SEQUENCE [LARGE SCALE GENOMIC DNA]</scope>
    <source>
        <strain evidence="1 2">CBS 101986</strain>
    </source>
</reference>
<gene>
    <name evidence="1" type="ORF">D9619_012131</name>
</gene>
<sequence length="222" mass="25560">MGDTVRHSNVIQAKKVVIVGGKFSQTINQVGNQTGCTFEEETKKLHNFVSHDAFHDSYKYAYPRHHVLTPAEQDIISTATNWAYSKKLSREDRVLHLDLSASAAGQYVAQHIAELFEQQKCLRGTFFFRFPEHATRPERFFVATLAHQLGISLPHTKEDILGTIRSDPYLLTRHPRTQMQRFLSPFDELALRKRPTSSSSLSFLNSWTRVPFRRLLMPSMEQ</sequence>
<dbReference type="AlphaFoldDB" id="A0A8H5B7G7"/>
<dbReference type="Proteomes" id="UP000567179">
    <property type="component" value="Unassembled WGS sequence"/>
</dbReference>
<name>A0A8H5B7G7_9AGAR</name>
<organism evidence="1 2">
    <name type="scientific">Psilocybe cf. subviscida</name>
    <dbReference type="NCBI Taxonomy" id="2480587"/>
    <lineage>
        <taxon>Eukaryota</taxon>
        <taxon>Fungi</taxon>
        <taxon>Dikarya</taxon>
        <taxon>Basidiomycota</taxon>
        <taxon>Agaricomycotina</taxon>
        <taxon>Agaricomycetes</taxon>
        <taxon>Agaricomycetidae</taxon>
        <taxon>Agaricales</taxon>
        <taxon>Agaricineae</taxon>
        <taxon>Strophariaceae</taxon>
        <taxon>Psilocybe</taxon>
    </lineage>
</organism>
<dbReference type="OrthoDB" id="5967843at2759"/>
<dbReference type="EMBL" id="JAACJJ010000031">
    <property type="protein sequence ID" value="KAF5318170.1"/>
    <property type="molecule type" value="Genomic_DNA"/>
</dbReference>
<accession>A0A8H5B7G7</accession>